<feature type="region of interest" description="Disordered" evidence="3">
    <location>
        <begin position="528"/>
        <end position="554"/>
    </location>
</feature>
<dbReference type="Gene3D" id="3.10.20.90">
    <property type="entry name" value="Phosphatidylinositol 3-kinase Catalytic Subunit, Chain A, domain 1"/>
    <property type="match status" value="1"/>
</dbReference>
<proteinExistence type="predicted"/>
<name>A0A0D7AVY2_9AGAR</name>
<dbReference type="Proteomes" id="UP000054007">
    <property type="component" value="Unassembled WGS sequence"/>
</dbReference>
<dbReference type="SUPFAM" id="SSF52833">
    <property type="entry name" value="Thioredoxin-like"/>
    <property type="match status" value="1"/>
</dbReference>
<keyword evidence="6" id="KW-1185">Reference proteome</keyword>
<evidence type="ECO:0000256" key="1">
    <source>
        <dbReference type="ARBA" id="ARBA00023054"/>
    </source>
</evidence>
<dbReference type="InterPro" id="IPR006577">
    <property type="entry name" value="UAS"/>
</dbReference>
<evidence type="ECO:0000259" key="4">
    <source>
        <dbReference type="PROSITE" id="PS50033"/>
    </source>
</evidence>
<dbReference type="InterPro" id="IPR029071">
    <property type="entry name" value="Ubiquitin-like_domsf"/>
</dbReference>
<dbReference type="SUPFAM" id="SSF54236">
    <property type="entry name" value="Ubiquitin-like"/>
    <property type="match status" value="1"/>
</dbReference>
<sequence length="554" mass="61781">MASLTQPQRDALAQLRDLSGGGDDDVNTAILESVGWDLQRAVEVIFDGSSAVPAPAAREPAPAPAPRRLEQFEVDDSEQGGADDFDQRRGNEFPMNPRPSTFLQVLSFPVQLVANIFRFIFTVLRIPLPHIPFLSLNFYRPVRPTRGRSRGVDSWIRELEEETGAFCIGRNTSTATGVAGPSSDTLSHRGPAQKQLPNFVVGNYEEILRRCQRENRVGCIVLVSEEHDDDAEFKRTTLTDHAFVNVLTDSNFIVWGGDVRDLEPYSASEKLQATSYPFVAFVANQPSRSSTSGAPTLTVLSRHQGLSNTTPTKLVEHLTGNLLPRVQPYIQRLLNSQQELEHNRMLRQQQDQAFADAANRDAERIRAKIAAEEAASKRAAEEEAQRKRDAEEKARIAKERMSWRRYARRALVPQEQPTDKLRIALRLPSGSRLMRKFDPDTTLTGLYAYVDQEFIPKDAVEAMDPQTPPRAGDVDANIDGMGGSREWWGFKLASTYPRADVLWAPNTRLGDVACLKDGGGQLVVEMVGESSRRSSTDRVNSLDDDGYETESDEE</sequence>
<feature type="compositionally biased region" description="Acidic residues" evidence="3">
    <location>
        <begin position="72"/>
        <end position="84"/>
    </location>
</feature>
<dbReference type="OrthoDB" id="1026733at2759"/>
<dbReference type="GO" id="GO:0005783">
    <property type="term" value="C:endoplasmic reticulum"/>
    <property type="evidence" value="ECO:0007669"/>
    <property type="project" value="TreeGrafter"/>
</dbReference>
<keyword evidence="1 2" id="KW-0175">Coiled coil</keyword>
<dbReference type="InterPro" id="IPR001012">
    <property type="entry name" value="UBX_dom"/>
</dbReference>
<accession>A0A0D7AVY2</accession>
<dbReference type="GO" id="GO:0036503">
    <property type="term" value="P:ERAD pathway"/>
    <property type="evidence" value="ECO:0007669"/>
    <property type="project" value="TreeGrafter"/>
</dbReference>
<dbReference type="EMBL" id="KN880792">
    <property type="protein sequence ID" value="KIY62357.1"/>
    <property type="molecule type" value="Genomic_DNA"/>
</dbReference>
<feature type="compositionally biased region" description="Acidic residues" evidence="3">
    <location>
        <begin position="542"/>
        <end position="554"/>
    </location>
</feature>
<dbReference type="AlphaFoldDB" id="A0A0D7AVY2"/>
<evidence type="ECO:0000313" key="6">
    <source>
        <dbReference type="Proteomes" id="UP000054007"/>
    </source>
</evidence>
<evidence type="ECO:0000313" key="5">
    <source>
        <dbReference type="EMBL" id="KIY62357.1"/>
    </source>
</evidence>
<feature type="coiled-coil region" evidence="2">
    <location>
        <begin position="355"/>
        <end position="400"/>
    </location>
</feature>
<dbReference type="CDD" id="cd01767">
    <property type="entry name" value="UBX"/>
    <property type="match status" value="1"/>
</dbReference>
<evidence type="ECO:0000256" key="2">
    <source>
        <dbReference type="SAM" id="Coils"/>
    </source>
</evidence>
<dbReference type="Pfam" id="PF00789">
    <property type="entry name" value="UBX"/>
    <property type="match status" value="1"/>
</dbReference>
<feature type="region of interest" description="Disordered" evidence="3">
    <location>
        <begin position="52"/>
        <end position="94"/>
    </location>
</feature>
<gene>
    <name evidence="5" type="ORF">CYLTODRAFT_383722</name>
</gene>
<organism evidence="5 6">
    <name type="scientific">Cylindrobasidium torrendii FP15055 ss-10</name>
    <dbReference type="NCBI Taxonomy" id="1314674"/>
    <lineage>
        <taxon>Eukaryota</taxon>
        <taxon>Fungi</taxon>
        <taxon>Dikarya</taxon>
        <taxon>Basidiomycota</taxon>
        <taxon>Agaricomycotina</taxon>
        <taxon>Agaricomycetes</taxon>
        <taxon>Agaricomycetidae</taxon>
        <taxon>Agaricales</taxon>
        <taxon>Marasmiineae</taxon>
        <taxon>Physalacriaceae</taxon>
        <taxon>Cylindrobasidium</taxon>
    </lineage>
</organism>
<dbReference type="Gene3D" id="3.40.30.10">
    <property type="entry name" value="Glutaredoxin"/>
    <property type="match status" value="1"/>
</dbReference>
<dbReference type="InterPro" id="IPR036249">
    <property type="entry name" value="Thioredoxin-like_sf"/>
</dbReference>
<feature type="domain" description="UBX" evidence="4">
    <location>
        <begin position="416"/>
        <end position="498"/>
    </location>
</feature>
<dbReference type="STRING" id="1314674.A0A0D7AVY2"/>
<dbReference type="GO" id="GO:0043130">
    <property type="term" value="F:ubiquitin binding"/>
    <property type="evidence" value="ECO:0007669"/>
    <property type="project" value="TreeGrafter"/>
</dbReference>
<dbReference type="InterPro" id="IPR050730">
    <property type="entry name" value="UBX_domain-protein"/>
</dbReference>
<reference evidence="5 6" key="1">
    <citation type="journal article" date="2015" name="Fungal Genet. Biol.">
        <title>Evolution of novel wood decay mechanisms in Agaricales revealed by the genome sequences of Fistulina hepatica and Cylindrobasidium torrendii.</title>
        <authorList>
            <person name="Floudas D."/>
            <person name="Held B.W."/>
            <person name="Riley R."/>
            <person name="Nagy L.G."/>
            <person name="Koehler G."/>
            <person name="Ransdell A.S."/>
            <person name="Younus H."/>
            <person name="Chow J."/>
            <person name="Chiniquy J."/>
            <person name="Lipzen A."/>
            <person name="Tritt A."/>
            <person name="Sun H."/>
            <person name="Haridas S."/>
            <person name="LaButti K."/>
            <person name="Ohm R.A."/>
            <person name="Kues U."/>
            <person name="Blanchette R.A."/>
            <person name="Grigoriev I.V."/>
            <person name="Minto R.E."/>
            <person name="Hibbett D.S."/>
        </authorList>
    </citation>
    <scope>NUCLEOTIDE SEQUENCE [LARGE SCALE GENOMIC DNA]</scope>
    <source>
        <strain evidence="5 6">FP15055 ss-10</strain>
    </source>
</reference>
<dbReference type="SMART" id="SM00166">
    <property type="entry name" value="UBX"/>
    <property type="match status" value="1"/>
</dbReference>
<dbReference type="PANTHER" id="PTHR23322">
    <property type="entry name" value="FAS-ASSOCIATED PROTEIN"/>
    <property type="match status" value="1"/>
</dbReference>
<protein>
    <recommendedName>
        <fullName evidence="4">UBX domain-containing protein</fullName>
    </recommendedName>
</protein>
<dbReference type="SMART" id="SM00594">
    <property type="entry name" value="UAS"/>
    <property type="match status" value="1"/>
</dbReference>
<dbReference type="Gene3D" id="1.10.8.10">
    <property type="entry name" value="DNA helicase RuvA subunit, C-terminal domain"/>
    <property type="match status" value="1"/>
</dbReference>
<dbReference type="PANTHER" id="PTHR23322:SF1">
    <property type="entry name" value="FAS-ASSOCIATED FACTOR 2"/>
    <property type="match status" value="1"/>
</dbReference>
<dbReference type="PROSITE" id="PS50033">
    <property type="entry name" value="UBX"/>
    <property type="match status" value="1"/>
</dbReference>
<evidence type="ECO:0000256" key="3">
    <source>
        <dbReference type="SAM" id="MobiDB-lite"/>
    </source>
</evidence>